<keyword evidence="4 9" id="KW-0812">Transmembrane</keyword>
<name>A0A6P8Z1X1_THRPL</name>
<dbReference type="Pfam" id="PF00005">
    <property type="entry name" value="ABC_tran"/>
    <property type="match status" value="1"/>
</dbReference>
<evidence type="ECO:0000256" key="9">
    <source>
        <dbReference type="SAM" id="Phobius"/>
    </source>
</evidence>
<keyword evidence="8 9" id="KW-0472">Membrane</keyword>
<evidence type="ECO:0000256" key="2">
    <source>
        <dbReference type="ARBA" id="ARBA00005814"/>
    </source>
</evidence>
<evidence type="ECO:0000256" key="1">
    <source>
        <dbReference type="ARBA" id="ARBA00004141"/>
    </source>
</evidence>
<dbReference type="InterPro" id="IPR003439">
    <property type="entry name" value="ABC_transporter-like_ATP-bd"/>
</dbReference>
<evidence type="ECO:0000256" key="8">
    <source>
        <dbReference type="ARBA" id="ARBA00023136"/>
    </source>
</evidence>
<feature type="transmembrane region" description="Helical" evidence="9">
    <location>
        <begin position="456"/>
        <end position="482"/>
    </location>
</feature>
<dbReference type="PANTHER" id="PTHR48041">
    <property type="entry name" value="ABC TRANSPORTER G FAMILY MEMBER 28"/>
    <property type="match status" value="1"/>
</dbReference>
<dbReference type="PROSITE" id="PS50893">
    <property type="entry name" value="ABC_TRANSPORTER_2"/>
    <property type="match status" value="1"/>
</dbReference>
<keyword evidence="11" id="KW-1185">Reference proteome</keyword>
<dbReference type="InterPro" id="IPR050352">
    <property type="entry name" value="ABCG_transporters"/>
</dbReference>
<keyword evidence="3" id="KW-0813">Transport</keyword>
<evidence type="ECO:0000256" key="3">
    <source>
        <dbReference type="ARBA" id="ARBA00022448"/>
    </source>
</evidence>
<dbReference type="InterPro" id="IPR013525">
    <property type="entry name" value="ABC2_TM"/>
</dbReference>
<gene>
    <name evidence="12" type="primary">LOC117646647</name>
</gene>
<dbReference type="PROSITE" id="PS00211">
    <property type="entry name" value="ABC_TRANSPORTER_1"/>
    <property type="match status" value="1"/>
</dbReference>
<protein>
    <submittedName>
        <fullName evidence="12">ATP-binding cassette sub-family G member 1-like</fullName>
    </submittedName>
</protein>
<dbReference type="KEGG" id="tpal:117646647"/>
<evidence type="ECO:0000256" key="4">
    <source>
        <dbReference type="ARBA" id="ARBA00022692"/>
    </source>
</evidence>
<reference evidence="12" key="1">
    <citation type="submission" date="2025-08" db="UniProtKB">
        <authorList>
            <consortium name="RefSeq"/>
        </authorList>
    </citation>
    <scope>IDENTIFICATION</scope>
    <source>
        <tissue evidence="12">Total insect</tissue>
    </source>
</reference>
<dbReference type="InterPro" id="IPR043926">
    <property type="entry name" value="ABCG_dom"/>
</dbReference>
<dbReference type="InterPro" id="IPR003593">
    <property type="entry name" value="AAA+_ATPase"/>
</dbReference>
<dbReference type="InParanoid" id="A0A6P8Z1X1"/>
<dbReference type="AlphaFoldDB" id="A0A6P8Z1X1"/>
<evidence type="ECO:0000256" key="6">
    <source>
        <dbReference type="ARBA" id="ARBA00022840"/>
    </source>
</evidence>
<evidence type="ECO:0000313" key="12">
    <source>
        <dbReference type="RefSeq" id="XP_034243636.1"/>
    </source>
</evidence>
<dbReference type="GO" id="GO:0016887">
    <property type="term" value="F:ATP hydrolysis activity"/>
    <property type="evidence" value="ECO:0007669"/>
    <property type="project" value="InterPro"/>
</dbReference>
<keyword evidence="6" id="KW-0067">ATP-binding</keyword>
<dbReference type="PANTHER" id="PTHR48041:SF118">
    <property type="entry name" value="ATP-BINDING CASSETTE TRANSPORTER (ABC TRANSPORTER) FAMILY G MEMBER 16"/>
    <property type="match status" value="1"/>
</dbReference>
<keyword evidence="5" id="KW-0547">Nucleotide-binding</keyword>
<feature type="domain" description="ABC transporter" evidence="10">
    <location>
        <begin position="45"/>
        <end position="283"/>
    </location>
</feature>
<dbReference type="FunCoup" id="A0A6P8Z1X1">
    <property type="interactions" value="26"/>
</dbReference>
<evidence type="ECO:0000259" key="10">
    <source>
        <dbReference type="PROSITE" id="PS50893"/>
    </source>
</evidence>
<dbReference type="Pfam" id="PF01061">
    <property type="entry name" value="ABC2_membrane"/>
    <property type="match status" value="1"/>
</dbReference>
<dbReference type="SMART" id="SM00382">
    <property type="entry name" value="AAA"/>
    <property type="match status" value="1"/>
</dbReference>
<feature type="transmembrane region" description="Helical" evidence="9">
    <location>
        <begin position="522"/>
        <end position="542"/>
    </location>
</feature>
<dbReference type="OrthoDB" id="66620at2759"/>
<sequence length="636" mass="69508">MSPRGGALLEMAPAATVTPSQGANGHGVNGNGVARDQSLRLRLDFKISYVVPEKKSGSGPREILKDVRGCLRPGRLTAILGPSGTGKTSCLSILTGQRAAGVQGRVLVNGEERSPASYRNYCVLIAQEMSLLNALTARETLRIAADLKLPSNKHSCQQRDDVVADIARTLGLEACLDTSVAHLSGGEKKRLSIGIELVTNPPIMFFDEPTSGLDSVSSLQVVSHLRTLALEGRTVAVVLHQPSSRLFRLFDDVIVLGGGRSLYCGAVSEAASTFSAAGFTCPTFYNIADYVVEVASGEHGTEMDALYKAIDADVQPALEAVEDVRSGEAGEADALVRPRGVALDVEGAAPPCCSGYPVSFWVQFAVLFKRSLVVSWRDMNMAWLRLAVHLIVGLILGFLYQDVGNEASKISGNVACIFFFVLFLFFSNALPTVLTFPLEAAVFFREYSNNWYSMPAYYLSKVLADFPYLIVNPTVFVLVAYYMTDQPTQDLRPVLVWFVCVLIVFTAHAYGLLFGAAMGMQLAVFFVPASTIPLVLFSGFFLHIPDIPSLLRWLSYVSNFRYGFEGLAVAIYGMDRKPMNCAIPYCHWRRPSKILEDVGMLHSNYWTDVTGLLVWLLCLHVGLLITLKVKVILSRR</sequence>
<feature type="transmembrane region" description="Helical" evidence="9">
    <location>
        <begin position="612"/>
        <end position="633"/>
    </location>
</feature>
<dbReference type="Pfam" id="PF19055">
    <property type="entry name" value="ABC2_membrane_7"/>
    <property type="match status" value="1"/>
</dbReference>
<evidence type="ECO:0000256" key="5">
    <source>
        <dbReference type="ARBA" id="ARBA00022741"/>
    </source>
</evidence>
<dbReference type="InterPro" id="IPR027417">
    <property type="entry name" value="P-loop_NTPase"/>
</dbReference>
<evidence type="ECO:0000256" key="7">
    <source>
        <dbReference type="ARBA" id="ARBA00022989"/>
    </source>
</evidence>
<comment type="similarity">
    <text evidence="2">Belongs to the ABC transporter superfamily. ABCG family. Eye pigment precursor importer (TC 3.A.1.204) subfamily.</text>
</comment>
<dbReference type="InterPro" id="IPR017871">
    <property type="entry name" value="ABC_transporter-like_CS"/>
</dbReference>
<feature type="transmembrane region" description="Helical" evidence="9">
    <location>
        <begin position="412"/>
        <end position="436"/>
    </location>
</feature>
<feature type="transmembrane region" description="Helical" evidence="9">
    <location>
        <begin position="382"/>
        <end position="400"/>
    </location>
</feature>
<dbReference type="GO" id="GO:0140359">
    <property type="term" value="F:ABC-type transporter activity"/>
    <property type="evidence" value="ECO:0007669"/>
    <property type="project" value="InterPro"/>
</dbReference>
<evidence type="ECO:0000313" key="11">
    <source>
        <dbReference type="Proteomes" id="UP000515158"/>
    </source>
</evidence>
<keyword evidence="7 9" id="KW-1133">Transmembrane helix</keyword>
<dbReference type="Gene3D" id="3.40.50.300">
    <property type="entry name" value="P-loop containing nucleotide triphosphate hydrolases"/>
    <property type="match status" value="1"/>
</dbReference>
<feature type="transmembrane region" description="Helical" evidence="9">
    <location>
        <begin position="494"/>
        <end position="516"/>
    </location>
</feature>
<dbReference type="GeneID" id="117646647"/>
<proteinExistence type="inferred from homology"/>
<accession>A0A6P8Z1X1</accession>
<dbReference type="GO" id="GO:0005886">
    <property type="term" value="C:plasma membrane"/>
    <property type="evidence" value="ECO:0007669"/>
    <property type="project" value="TreeGrafter"/>
</dbReference>
<dbReference type="SUPFAM" id="SSF52540">
    <property type="entry name" value="P-loop containing nucleoside triphosphate hydrolases"/>
    <property type="match status" value="1"/>
</dbReference>
<organism evidence="12">
    <name type="scientific">Thrips palmi</name>
    <name type="common">Melon thrips</name>
    <dbReference type="NCBI Taxonomy" id="161013"/>
    <lineage>
        <taxon>Eukaryota</taxon>
        <taxon>Metazoa</taxon>
        <taxon>Ecdysozoa</taxon>
        <taxon>Arthropoda</taxon>
        <taxon>Hexapoda</taxon>
        <taxon>Insecta</taxon>
        <taxon>Pterygota</taxon>
        <taxon>Neoptera</taxon>
        <taxon>Paraneoptera</taxon>
        <taxon>Thysanoptera</taxon>
        <taxon>Terebrantia</taxon>
        <taxon>Thripoidea</taxon>
        <taxon>Thripidae</taxon>
        <taxon>Thrips</taxon>
    </lineage>
</organism>
<dbReference type="GO" id="GO:0005524">
    <property type="term" value="F:ATP binding"/>
    <property type="evidence" value="ECO:0007669"/>
    <property type="project" value="UniProtKB-KW"/>
</dbReference>
<dbReference type="RefSeq" id="XP_034243636.1">
    <property type="nucleotide sequence ID" value="XM_034387745.1"/>
</dbReference>
<feature type="transmembrane region" description="Helical" evidence="9">
    <location>
        <begin position="554"/>
        <end position="574"/>
    </location>
</feature>
<comment type="subcellular location">
    <subcellularLocation>
        <location evidence="1">Membrane</location>
        <topology evidence="1">Multi-pass membrane protein</topology>
    </subcellularLocation>
</comment>
<dbReference type="Proteomes" id="UP000515158">
    <property type="component" value="Unplaced"/>
</dbReference>